<keyword evidence="6" id="KW-1015">Disulfide bond</keyword>
<proteinExistence type="inferred from homology"/>
<organism evidence="12 13">
    <name type="scientific">Silurus meridionalis</name>
    <name type="common">Southern catfish</name>
    <name type="synonym">Silurus soldatovi meridionalis</name>
    <dbReference type="NCBI Taxonomy" id="175797"/>
    <lineage>
        <taxon>Eukaryota</taxon>
        <taxon>Metazoa</taxon>
        <taxon>Chordata</taxon>
        <taxon>Craniata</taxon>
        <taxon>Vertebrata</taxon>
        <taxon>Euteleostomi</taxon>
        <taxon>Actinopterygii</taxon>
        <taxon>Neopterygii</taxon>
        <taxon>Teleostei</taxon>
        <taxon>Ostariophysi</taxon>
        <taxon>Siluriformes</taxon>
        <taxon>Siluridae</taxon>
        <taxon>Silurus</taxon>
    </lineage>
</organism>
<dbReference type="CDD" id="cd00190">
    <property type="entry name" value="Tryp_SPc"/>
    <property type="match status" value="1"/>
</dbReference>
<evidence type="ECO:0000256" key="10">
    <source>
        <dbReference type="SAM" id="SignalP"/>
    </source>
</evidence>
<dbReference type="PANTHER" id="PTHR24264:SF20">
    <property type="entry name" value="TRYPSIN-LIKE"/>
    <property type="match status" value="1"/>
</dbReference>
<comment type="similarity">
    <text evidence="2">Belongs to the peptidase S1 family.</text>
</comment>
<dbReference type="InterPro" id="IPR001254">
    <property type="entry name" value="Trypsin_dom"/>
</dbReference>
<dbReference type="OrthoDB" id="10059102at2759"/>
<keyword evidence="5 9" id="KW-0720">Serine protease</keyword>
<dbReference type="Proteomes" id="UP000606274">
    <property type="component" value="Unassembled WGS sequence"/>
</dbReference>
<dbReference type="GO" id="GO:0006508">
    <property type="term" value="P:proteolysis"/>
    <property type="evidence" value="ECO:0007669"/>
    <property type="project" value="UniProtKB-KW"/>
</dbReference>
<feature type="chain" id="PRO_5035781130" description="trypsin" evidence="10">
    <location>
        <begin position="18"/>
        <end position="264"/>
    </location>
</feature>
<evidence type="ECO:0000256" key="2">
    <source>
        <dbReference type="ARBA" id="ARBA00007664"/>
    </source>
</evidence>
<evidence type="ECO:0000313" key="12">
    <source>
        <dbReference type="EMBL" id="KAF7696228.1"/>
    </source>
</evidence>
<dbReference type="AlphaFoldDB" id="A0A8T0AVQ3"/>
<evidence type="ECO:0000259" key="11">
    <source>
        <dbReference type="PROSITE" id="PS50240"/>
    </source>
</evidence>
<dbReference type="InterPro" id="IPR018114">
    <property type="entry name" value="TRYPSIN_HIS"/>
</dbReference>
<gene>
    <name evidence="12" type="ORF">HF521_006322</name>
</gene>
<evidence type="ECO:0000256" key="4">
    <source>
        <dbReference type="ARBA" id="ARBA00022801"/>
    </source>
</evidence>
<reference evidence="12" key="1">
    <citation type="submission" date="2020-08" db="EMBL/GenBank/DDBJ databases">
        <title>Chromosome-level assembly of Southern catfish (Silurus meridionalis) provides insights into visual adaptation to the nocturnal and benthic lifestyles.</title>
        <authorList>
            <person name="Zhang Y."/>
            <person name="Wang D."/>
            <person name="Peng Z."/>
        </authorList>
    </citation>
    <scope>NUCLEOTIDE SEQUENCE</scope>
    <source>
        <strain evidence="12">SWU-2019-XX</strain>
        <tissue evidence="12">Muscle</tissue>
    </source>
</reference>
<dbReference type="SMART" id="SM00020">
    <property type="entry name" value="Tryp_SPc"/>
    <property type="match status" value="1"/>
</dbReference>
<dbReference type="GO" id="GO:0005615">
    <property type="term" value="C:extracellular space"/>
    <property type="evidence" value="ECO:0007669"/>
    <property type="project" value="TreeGrafter"/>
</dbReference>
<keyword evidence="4 9" id="KW-0378">Hydrolase</keyword>
<dbReference type="PROSITE" id="PS00134">
    <property type="entry name" value="TRYPSIN_HIS"/>
    <property type="match status" value="1"/>
</dbReference>
<dbReference type="Gene3D" id="2.40.10.10">
    <property type="entry name" value="Trypsin-like serine proteases"/>
    <property type="match status" value="1"/>
</dbReference>
<dbReference type="InterPro" id="IPR001314">
    <property type="entry name" value="Peptidase_S1A"/>
</dbReference>
<feature type="domain" description="Peptidase S1" evidence="11">
    <location>
        <begin position="28"/>
        <end position="255"/>
    </location>
</feature>
<dbReference type="FunFam" id="2.40.10.10:FF:000077">
    <property type="entry name" value="Predicted protein"/>
    <property type="match status" value="1"/>
</dbReference>
<dbReference type="InterPro" id="IPR043504">
    <property type="entry name" value="Peptidase_S1_PA_chymotrypsin"/>
</dbReference>
<dbReference type="InterPro" id="IPR033116">
    <property type="entry name" value="TRYPSIN_SER"/>
</dbReference>
<dbReference type="EMBL" id="JABFDY010000016">
    <property type="protein sequence ID" value="KAF7696228.1"/>
    <property type="molecule type" value="Genomic_DNA"/>
</dbReference>
<accession>A0A8T0AVQ3</accession>
<dbReference type="PROSITE" id="PS00135">
    <property type="entry name" value="TRYPSIN_SER"/>
    <property type="match status" value="1"/>
</dbReference>
<dbReference type="EC" id="3.4.21.4" evidence="8"/>
<dbReference type="PROSITE" id="PS50240">
    <property type="entry name" value="TRYPSIN_DOM"/>
    <property type="match status" value="1"/>
</dbReference>
<comment type="subcellular location">
    <subcellularLocation>
        <location evidence="1">Secreted</location>
        <location evidence="1">Extracellular space</location>
    </subcellularLocation>
</comment>
<evidence type="ECO:0000256" key="5">
    <source>
        <dbReference type="ARBA" id="ARBA00022825"/>
    </source>
</evidence>
<evidence type="ECO:0000313" key="13">
    <source>
        <dbReference type="Proteomes" id="UP000606274"/>
    </source>
</evidence>
<evidence type="ECO:0000256" key="7">
    <source>
        <dbReference type="ARBA" id="ARBA00036320"/>
    </source>
</evidence>
<feature type="signal peptide" evidence="10">
    <location>
        <begin position="1"/>
        <end position="17"/>
    </location>
</feature>
<evidence type="ECO:0000256" key="1">
    <source>
        <dbReference type="ARBA" id="ARBA00004239"/>
    </source>
</evidence>
<evidence type="ECO:0000256" key="9">
    <source>
        <dbReference type="RuleBase" id="RU363034"/>
    </source>
</evidence>
<keyword evidence="10" id="KW-0732">Signal</keyword>
<dbReference type="PANTHER" id="PTHR24264">
    <property type="entry name" value="TRYPSIN-RELATED"/>
    <property type="match status" value="1"/>
</dbReference>
<dbReference type="SUPFAM" id="SSF50494">
    <property type="entry name" value="Trypsin-like serine proteases"/>
    <property type="match status" value="1"/>
</dbReference>
<dbReference type="PRINTS" id="PR00722">
    <property type="entry name" value="CHYMOTRYPSIN"/>
</dbReference>
<dbReference type="InterPro" id="IPR050127">
    <property type="entry name" value="Serine_Proteases_S1"/>
</dbReference>
<comment type="catalytic activity">
    <reaction evidence="7">
        <text>Preferential cleavage: Arg-|-Xaa, Lys-|-Xaa.</text>
        <dbReference type="EC" id="3.4.21.4"/>
    </reaction>
</comment>
<keyword evidence="3 9" id="KW-0645">Protease</keyword>
<dbReference type="Pfam" id="PF00089">
    <property type="entry name" value="Trypsin"/>
    <property type="match status" value="1"/>
</dbReference>
<dbReference type="InterPro" id="IPR009003">
    <property type="entry name" value="Peptidase_S1_PA"/>
</dbReference>
<keyword evidence="13" id="KW-1185">Reference proteome</keyword>
<evidence type="ECO:0000256" key="6">
    <source>
        <dbReference type="ARBA" id="ARBA00023157"/>
    </source>
</evidence>
<evidence type="ECO:0000256" key="3">
    <source>
        <dbReference type="ARBA" id="ARBA00022670"/>
    </source>
</evidence>
<evidence type="ECO:0000256" key="8">
    <source>
        <dbReference type="ARBA" id="ARBA00038868"/>
    </source>
</evidence>
<protein>
    <recommendedName>
        <fullName evidence="8">trypsin</fullName>
        <ecNumber evidence="8">3.4.21.4</ecNumber>
    </recommendedName>
</protein>
<dbReference type="GO" id="GO:0004252">
    <property type="term" value="F:serine-type endopeptidase activity"/>
    <property type="evidence" value="ECO:0007669"/>
    <property type="project" value="UniProtKB-EC"/>
</dbReference>
<comment type="caution">
    <text evidence="12">The sequence shown here is derived from an EMBL/GenBank/DDBJ whole genome shotgun (WGS) entry which is preliminary data.</text>
</comment>
<name>A0A8T0AVQ3_SILME</name>
<sequence length="264" mass="28458">MDHLLTFLLCILLEVLAVTCQTMMQGRIIGGYAPAPYSIKYMVSIQTIVGQHFCGGTLINKYWVLTAAHCNVGAGNMRIVTGDYSVSVYEGTEQYRSPQLLVPHPQYNKSTNNADIMLIKMQTPVIVNDYVSTAPLPRQGENMAEGRVCRVSGWGFTSPTGGIPTSLHTATVPIVSSANCNNTDSYNGNITENMICAGYAEGGTDACSGDSGGPLVCEGRVYGIVSWGNGCADPRYPGVYTAVSNFRKWIDDTIFGFYGNCGKK</sequence>